<protein>
    <recommendedName>
        <fullName evidence="3">CCHC-type domain-containing protein</fullName>
    </recommendedName>
</protein>
<name>T1IA98_RHOPR</name>
<dbReference type="Proteomes" id="UP000015103">
    <property type="component" value="Unassembled WGS sequence"/>
</dbReference>
<dbReference type="OMA" id="KDFMIFM"/>
<dbReference type="EnsemblMetazoa" id="RPRC013219-RA">
    <property type="protein sequence ID" value="RPRC013219-PA"/>
    <property type="gene ID" value="RPRC013219"/>
</dbReference>
<dbReference type="EMBL" id="ACPB03019169">
    <property type="status" value="NOT_ANNOTATED_CDS"/>
    <property type="molecule type" value="Genomic_DNA"/>
</dbReference>
<organism evidence="1 2">
    <name type="scientific">Rhodnius prolixus</name>
    <name type="common">Triatomid bug</name>
    <dbReference type="NCBI Taxonomy" id="13249"/>
    <lineage>
        <taxon>Eukaryota</taxon>
        <taxon>Metazoa</taxon>
        <taxon>Ecdysozoa</taxon>
        <taxon>Arthropoda</taxon>
        <taxon>Hexapoda</taxon>
        <taxon>Insecta</taxon>
        <taxon>Pterygota</taxon>
        <taxon>Neoptera</taxon>
        <taxon>Paraneoptera</taxon>
        <taxon>Hemiptera</taxon>
        <taxon>Heteroptera</taxon>
        <taxon>Panheteroptera</taxon>
        <taxon>Cimicomorpha</taxon>
        <taxon>Reduviidae</taxon>
        <taxon>Triatominae</taxon>
        <taxon>Rhodnius</taxon>
    </lineage>
</organism>
<dbReference type="AlphaFoldDB" id="T1IA98"/>
<dbReference type="VEuPathDB" id="VectorBase:RPRC013219"/>
<dbReference type="PANTHER" id="PTHR33198:SF20">
    <property type="entry name" value="RETROTRANSPOSON GAG DOMAIN-CONTAINING PROTEIN"/>
    <property type="match status" value="1"/>
</dbReference>
<evidence type="ECO:0000313" key="2">
    <source>
        <dbReference type="Proteomes" id="UP000015103"/>
    </source>
</evidence>
<dbReference type="STRING" id="13249.T1IA98"/>
<dbReference type="InParanoid" id="T1IA98"/>
<evidence type="ECO:0000313" key="1">
    <source>
        <dbReference type="EnsemblMetazoa" id="RPRC013219-PA"/>
    </source>
</evidence>
<dbReference type="HOGENOM" id="CLU_795287_0_0_1"/>
<dbReference type="eggNOG" id="KOG0017">
    <property type="taxonomic scope" value="Eukaryota"/>
</dbReference>
<evidence type="ECO:0008006" key="3">
    <source>
        <dbReference type="Google" id="ProtNLM"/>
    </source>
</evidence>
<reference evidence="1" key="1">
    <citation type="submission" date="2015-05" db="UniProtKB">
        <authorList>
            <consortium name="EnsemblMetazoa"/>
        </authorList>
    </citation>
    <scope>IDENTIFICATION</scope>
</reference>
<accession>T1IA98</accession>
<dbReference type="PANTHER" id="PTHR33198">
    <property type="entry name" value="ANK_REP_REGION DOMAIN-CONTAINING PROTEIN-RELATED"/>
    <property type="match status" value="1"/>
</dbReference>
<sequence length="304" mass="34569">MEVFTRPPEMKFEGNLAENWRVFRRDLDIFLKAANITDAKGSSGRRTAVLLNFIGSKGKELYNTFTFAEGENENFDVVLGKFEQYVEPQKNLVLSSFLFNSRNQKENESFDTFVTELKNLVNDCEYKQLADRLLMDRIVQGVREVRLREAFLREKELTLQKAIEIGRTAELSRVQANVMNLPEKVDYLNRAAGQQDKKSYKKKIEKKNFKPVQKSENVNSERIKSKNISEGGASYSCKKCGNIHKRANCPAFGRVCAKCGKKNHFAIGCKIAKFVRGCTASDGLVIDQVDASIPAGERQWTQVL</sequence>
<proteinExistence type="predicted"/>
<keyword evidence="2" id="KW-1185">Reference proteome</keyword>